<reference evidence="1 2" key="1">
    <citation type="submission" date="2019-01" db="EMBL/GenBank/DDBJ databases">
        <title>Sequencing of cultivated peanut Arachis hypogaea provides insights into genome evolution and oil improvement.</title>
        <authorList>
            <person name="Chen X."/>
        </authorList>
    </citation>
    <scope>NUCLEOTIDE SEQUENCE [LARGE SCALE GENOMIC DNA]</scope>
    <source>
        <strain evidence="2">cv. Fuhuasheng</strain>
        <tissue evidence="1">Leaves</tissue>
    </source>
</reference>
<dbReference type="Proteomes" id="UP000289738">
    <property type="component" value="Chromosome B03"/>
</dbReference>
<evidence type="ECO:0000313" key="2">
    <source>
        <dbReference type="Proteomes" id="UP000289738"/>
    </source>
</evidence>
<keyword evidence="2" id="KW-1185">Reference proteome</keyword>
<comment type="caution">
    <text evidence="1">The sequence shown here is derived from an EMBL/GenBank/DDBJ whole genome shotgun (WGS) entry which is preliminary data.</text>
</comment>
<dbReference type="EMBL" id="SDMP01000013">
    <property type="protein sequence ID" value="RYR17370.1"/>
    <property type="molecule type" value="Genomic_DNA"/>
</dbReference>
<gene>
    <name evidence="1" type="ORF">Ahy_B03g062137</name>
</gene>
<accession>A0A444ZT29</accession>
<dbReference type="AlphaFoldDB" id="A0A444ZT29"/>
<evidence type="ECO:0000313" key="1">
    <source>
        <dbReference type="EMBL" id="RYR17370.1"/>
    </source>
</evidence>
<organism evidence="1 2">
    <name type="scientific">Arachis hypogaea</name>
    <name type="common">Peanut</name>
    <dbReference type="NCBI Taxonomy" id="3818"/>
    <lineage>
        <taxon>Eukaryota</taxon>
        <taxon>Viridiplantae</taxon>
        <taxon>Streptophyta</taxon>
        <taxon>Embryophyta</taxon>
        <taxon>Tracheophyta</taxon>
        <taxon>Spermatophyta</taxon>
        <taxon>Magnoliopsida</taxon>
        <taxon>eudicotyledons</taxon>
        <taxon>Gunneridae</taxon>
        <taxon>Pentapetalae</taxon>
        <taxon>rosids</taxon>
        <taxon>fabids</taxon>
        <taxon>Fabales</taxon>
        <taxon>Fabaceae</taxon>
        <taxon>Papilionoideae</taxon>
        <taxon>50 kb inversion clade</taxon>
        <taxon>dalbergioids sensu lato</taxon>
        <taxon>Dalbergieae</taxon>
        <taxon>Pterocarpus clade</taxon>
        <taxon>Arachis</taxon>
    </lineage>
</organism>
<protein>
    <submittedName>
        <fullName evidence="1">Uncharacterized protein</fullName>
    </submittedName>
</protein>
<proteinExistence type="predicted"/>
<name>A0A444ZT29_ARAHY</name>
<sequence>MAVLNTFINFIKVYNMESKHRVKESKHLVEMTKSISTLGKGGIAVLLKQRVVLALVGGGSRSGIWLRNASLL</sequence>